<organism evidence="3 4">
    <name type="scientific">Lolium multiflorum</name>
    <name type="common">Italian ryegrass</name>
    <name type="synonym">Lolium perenne subsp. multiflorum</name>
    <dbReference type="NCBI Taxonomy" id="4521"/>
    <lineage>
        <taxon>Eukaryota</taxon>
        <taxon>Viridiplantae</taxon>
        <taxon>Streptophyta</taxon>
        <taxon>Embryophyta</taxon>
        <taxon>Tracheophyta</taxon>
        <taxon>Spermatophyta</taxon>
        <taxon>Magnoliopsida</taxon>
        <taxon>Liliopsida</taxon>
        <taxon>Poales</taxon>
        <taxon>Poaceae</taxon>
        <taxon>BOP clade</taxon>
        <taxon>Pooideae</taxon>
        <taxon>Poodae</taxon>
        <taxon>Poeae</taxon>
        <taxon>Poeae Chloroplast Group 2 (Poeae type)</taxon>
        <taxon>Loliodinae</taxon>
        <taxon>Loliinae</taxon>
        <taxon>Lolium</taxon>
    </lineage>
</organism>
<dbReference type="CDD" id="cd22910">
    <property type="entry name" value="HFD_H2B"/>
    <property type="match status" value="1"/>
</dbReference>
<dbReference type="PANTHER" id="PTHR23428">
    <property type="entry name" value="HISTONE H2B"/>
    <property type="match status" value="1"/>
</dbReference>
<evidence type="ECO:0000256" key="1">
    <source>
        <dbReference type="ARBA" id="ARBA00006846"/>
    </source>
</evidence>
<dbReference type="Gene3D" id="1.10.20.10">
    <property type="entry name" value="Histone, subunit A"/>
    <property type="match status" value="1"/>
</dbReference>
<dbReference type="GO" id="GO:0030527">
    <property type="term" value="F:structural constituent of chromatin"/>
    <property type="evidence" value="ECO:0007669"/>
    <property type="project" value="InterPro"/>
</dbReference>
<evidence type="ECO:0000313" key="4">
    <source>
        <dbReference type="Proteomes" id="UP001231189"/>
    </source>
</evidence>
<dbReference type="Proteomes" id="UP001231189">
    <property type="component" value="Unassembled WGS sequence"/>
</dbReference>
<sequence length="260" mass="27482">MSIMNSFINDIYENAGESAKLARYTKKPTITSLEMQTCVRLVLPGKLAKHAVSQGTKAVTKRTYEATIPTQISPKATSLPTPALPESTALPAANSLSQGHHTSSAPKDVSQFPASFSGTTSGSSASSTILAPTPLFGFTSSLVSTAASTASSRCSFDPSKSPGTATASVAPQMFGGMPTPQSDYENHGYGHTNPVQSSCVHGESTNLCEQHVDEVSRSYGFNSLISHSVLLEDGAERSSYYALPENYAPAQVNRHDVQHH</sequence>
<evidence type="ECO:0000313" key="3">
    <source>
        <dbReference type="EMBL" id="KAK1661630.1"/>
    </source>
</evidence>
<reference evidence="3" key="1">
    <citation type="submission" date="2023-07" db="EMBL/GenBank/DDBJ databases">
        <title>A chromosome-level genome assembly of Lolium multiflorum.</title>
        <authorList>
            <person name="Chen Y."/>
            <person name="Copetti D."/>
            <person name="Kolliker R."/>
            <person name="Studer B."/>
        </authorList>
    </citation>
    <scope>NUCLEOTIDE SEQUENCE</scope>
    <source>
        <strain evidence="3">02402/16</strain>
        <tissue evidence="3">Leaf</tissue>
    </source>
</reference>
<dbReference type="GO" id="GO:0000786">
    <property type="term" value="C:nucleosome"/>
    <property type="evidence" value="ECO:0007669"/>
    <property type="project" value="InterPro"/>
</dbReference>
<proteinExistence type="inferred from homology"/>
<name>A0AAD8WIR1_LOLMU</name>
<dbReference type="GO" id="GO:0046982">
    <property type="term" value="F:protein heterodimerization activity"/>
    <property type="evidence" value="ECO:0007669"/>
    <property type="project" value="InterPro"/>
</dbReference>
<comment type="similarity">
    <text evidence="1">Belongs to the histone H2B family.</text>
</comment>
<accession>A0AAD8WIR1</accession>
<feature type="region of interest" description="Disordered" evidence="2">
    <location>
        <begin position="94"/>
        <end position="125"/>
    </location>
</feature>
<dbReference type="GO" id="GO:0003677">
    <property type="term" value="F:DNA binding"/>
    <property type="evidence" value="ECO:0007669"/>
    <property type="project" value="InterPro"/>
</dbReference>
<feature type="compositionally biased region" description="Polar residues" evidence="2">
    <location>
        <begin position="94"/>
        <end position="105"/>
    </location>
</feature>
<evidence type="ECO:0008006" key="5">
    <source>
        <dbReference type="Google" id="ProtNLM"/>
    </source>
</evidence>
<dbReference type="SMART" id="SM00427">
    <property type="entry name" value="H2B"/>
    <property type="match status" value="1"/>
</dbReference>
<evidence type="ECO:0000256" key="2">
    <source>
        <dbReference type="SAM" id="MobiDB-lite"/>
    </source>
</evidence>
<dbReference type="EMBL" id="JAUUTY010000003">
    <property type="protein sequence ID" value="KAK1661630.1"/>
    <property type="molecule type" value="Genomic_DNA"/>
</dbReference>
<comment type="caution">
    <text evidence="3">The sequence shown here is derived from an EMBL/GenBank/DDBJ whole genome shotgun (WGS) entry which is preliminary data.</text>
</comment>
<protein>
    <recommendedName>
        <fullName evidence="5">Histone H2B</fullName>
    </recommendedName>
</protein>
<dbReference type="SUPFAM" id="SSF47113">
    <property type="entry name" value="Histone-fold"/>
    <property type="match status" value="1"/>
</dbReference>
<gene>
    <name evidence="3" type="ORF">QYE76_049789</name>
</gene>
<feature type="region of interest" description="Disordered" evidence="2">
    <location>
        <begin position="153"/>
        <end position="191"/>
    </location>
</feature>
<dbReference type="InterPro" id="IPR000558">
    <property type="entry name" value="Histone_H2B"/>
</dbReference>
<dbReference type="AlphaFoldDB" id="A0AAD8WIR1"/>
<feature type="compositionally biased region" description="Low complexity" evidence="2">
    <location>
        <begin position="114"/>
        <end position="125"/>
    </location>
</feature>
<dbReference type="InterPro" id="IPR009072">
    <property type="entry name" value="Histone-fold"/>
</dbReference>
<dbReference type="PRINTS" id="PR00621">
    <property type="entry name" value="HISTONEH2B"/>
</dbReference>
<keyword evidence="4" id="KW-1185">Reference proteome</keyword>